<dbReference type="EMBL" id="MT141842">
    <property type="protein sequence ID" value="QJA71043.1"/>
    <property type="molecule type" value="Genomic_DNA"/>
</dbReference>
<proteinExistence type="predicted"/>
<organism evidence="1">
    <name type="scientific">viral metagenome</name>
    <dbReference type="NCBI Taxonomy" id="1070528"/>
    <lineage>
        <taxon>unclassified sequences</taxon>
        <taxon>metagenomes</taxon>
        <taxon>organismal metagenomes</taxon>
    </lineage>
</organism>
<sequence length="65" mass="7335">MIKLSIILSLLISVISHLTGPGMAYAPVQDSYRVEVLRARVKKANVILEWAIRNGVNVNEMEVWK</sequence>
<dbReference type="EMBL" id="MT143245">
    <property type="protein sequence ID" value="QJA94594.1"/>
    <property type="molecule type" value="Genomic_DNA"/>
</dbReference>
<dbReference type="AlphaFoldDB" id="A0A6M3JM62"/>
<accession>A0A6M3JM62</accession>
<protein>
    <submittedName>
        <fullName evidence="1">Uncharacterized protein</fullName>
    </submittedName>
</protein>
<gene>
    <name evidence="1" type="ORF">MM415A03401_0004</name>
    <name evidence="2" type="ORF">MM415B03817_0003</name>
</gene>
<reference evidence="1" key="1">
    <citation type="submission" date="2020-03" db="EMBL/GenBank/DDBJ databases">
        <title>The deep terrestrial virosphere.</title>
        <authorList>
            <person name="Holmfeldt K."/>
            <person name="Nilsson E."/>
            <person name="Simone D."/>
            <person name="Lopez-Fernandez M."/>
            <person name="Wu X."/>
            <person name="de Brujin I."/>
            <person name="Lundin D."/>
            <person name="Andersson A."/>
            <person name="Bertilsson S."/>
            <person name="Dopson M."/>
        </authorList>
    </citation>
    <scope>NUCLEOTIDE SEQUENCE</scope>
    <source>
        <strain evidence="1">MM415A03401</strain>
        <strain evidence="2">MM415B03817</strain>
    </source>
</reference>
<evidence type="ECO:0000313" key="1">
    <source>
        <dbReference type="EMBL" id="QJA71043.1"/>
    </source>
</evidence>
<name>A0A6M3JM62_9ZZZZ</name>
<evidence type="ECO:0000313" key="2">
    <source>
        <dbReference type="EMBL" id="QJA94594.1"/>
    </source>
</evidence>